<keyword evidence="2" id="KW-1185">Reference proteome</keyword>
<gene>
    <name evidence="3" type="primary">LOC108680320</name>
</gene>
<reference evidence="3" key="1">
    <citation type="submission" date="2025-08" db="UniProtKB">
        <authorList>
            <consortium name="RefSeq"/>
        </authorList>
    </citation>
    <scope>IDENTIFICATION</scope>
    <source>
        <tissue evidence="3">Whole organism</tissue>
    </source>
</reference>
<dbReference type="GeneID" id="108680320"/>
<accession>A0A8B7PER9</accession>
<dbReference type="AlphaFoldDB" id="A0A8B7PER9"/>
<keyword evidence="1" id="KW-0732">Signal</keyword>
<dbReference type="KEGG" id="hazt:108680320"/>
<protein>
    <submittedName>
        <fullName evidence="3">Uncharacterized protein LOC108680320</fullName>
    </submittedName>
</protein>
<sequence>MGGRARLLMFLIFILILAIVNLLKNESTKSSTQTMPQNTNFIDRLHFPTNDNGKYLADESCQSLFSVTANVKYLKTNSGDVFKALQEIKRKFEQNIAGSTEPYENLSRFYPSLLEKMFRRSELKQTVQYPVNLTSTYRVKESMLKNQPVYSYKITEKSVLELTANTLPSLPCMMEMYEYPDTLRCLNRTVTNNNGTYNITFLGDSKLRDLFFTLLMETRHLDYVIHRDNGTTSLTESLLEMVDDRHIWSSRHAVSSTIPGLRISLVFERFSFFTQKSIKESISVQQLIGWIEDEAQAPDVLIIAEVF</sequence>
<proteinExistence type="predicted"/>
<feature type="chain" id="PRO_5037286893" evidence="1">
    <location>
        <begin position="23"/>
        <end position="307"/>
    </location>
</feature>
<evidence type="ECO:0000313" key="2">
    <source>
        <dbReference type="Proteomes" id="UP000694843"/>
    </source>
</evidence>
<evidence type="ECO:0000256" key="1">
    <source>
        <dbReference type="SAM" id="SignalP"/>
    </source>
</evidence>
<name>A0A8B7PER9_HYAAZ</name>
<feature type="signal peptide" evidence="1">
    <location>
        <begin position="1"/>
        <end position="22"/>
    </location>
</feature>
<dbReference type="OrthoDB" id="6376360at2759"/>
<evidence type="ECO:0000313" key="3">
    <source>
        <dbReference type="RefSeq" id="XP_018024613.2"/>
    </source>
</evidence>
<dbReference type="RefSeq" id="XP_018024613.2">
    <property type="nucleotide sequence ID" value="XM_018169124.2"/>
</dbReference>
<organism evidence="2 3">
    <name type="scientific">Hyalella azteca</name>
    <name type="common">Amphipod</name>
    <dbReference type="NCBI Taxonomy" id="294128"/>
    <lineage>
        <taxon>Eukaryota</taxon>
        <taxon>Metazoa</taxon>
        <taxon>Ecdysozoa</taxon>
        <taxon>Arthropoda</taxon>
        <taxon>Crustacea</taxon>
        <taxon>Multicrustacea</taxon>
        <taxon>Malacostraca</taxon>
        <taxon>Eumalacostraca</taxon>
        <taxon>Peracarida</taxon>
        <taxon>Amphipoda</taxon>
        <taxon>Senticaudata</taxon>
        <taxon>Talitrida</taxon>
        <taxon>Talitroidea</taxon>
        <taxon>Hyalellidae</taxon>
        <taxon>Hyalella</taxon>
    </lineage>
</organism>
<dbReference type="Proteomes" id="UP000694843">
    <property type="component" value="Unplaced"/>
</dbReference>